<evidence type="ECO:0000313" key="3">
    <source>
        <dbReference type="Proteomes" id="UP000217790"/>
    </source>
</evidence>
<feature type="compositionally biased region" description="Pro residues" evidence="1">
    <location>
        <begin position="144"/>
        <end position="155"/>
    </location>
</feature>
<gene>
    <name evidence="2" type="ORF">ARMGADRAFT_1038501</name>
</gene>
<organism evidence="2 3">
    <name type="scientific">Armillaria gallica</name>
    <name type="common">Bulbous honey fungus</name>
    <name type="synonym">Armillaria bulbosa</name>
    <dbReference type="NCBI Taxonomy" id="47427"/>
    <lineage>
        <taxon>Eukaryota</taxon>
        <taxon>Fungi</taxon>
        <taxon>Dikarya</taxon>
        <taxon>Basidiomycota</taxon>
        <taxon>Agaricomycotina</taxon>
        <taxon>Agaricomycetes</taxon>
        <taxon>Agaricomycetidae</taxon>
        <taxon>Agaricales</taxon>
        <taxon>Marasmiineae</taxon>
        <taxon>Physalacriaceae</taxon>
        <taxon>Armillaria</taxon>
    </lineage>
</organism>
<protein>
    <submittedName>
        <fullName evidence="2">Uncharacterized protein</fullName>
    </submittedName>
</protein>
<name>A0A2H3D0R4_ARMGA</name>
<dbReference type="OrthoDB" id="10497885at2759"/>
<dbReference type="Proteomes" id="UP000217790">
    <property type="component" value="Unassembled WGS sequence"/>
</dbReference>
<dbReference type="InParanoid" id="A0A2H3D0R4"/>
<feature type="compositionally biased region" description="Polar residues" evidence="1">
    <location>
        <begin position="132"/>
        <end position="143"/>
    </location>
</feature>
<keyword evidence="3" id="KW-1185">Reference proteome</keyword>
<feature type="region of interest" description="Disordered" evidence="1">
    <location>
        <begin position="227"/>
        <end position="253"/>
    </location>
</feature>
<sequence length="253" mass="27479">MTNPPVSALVEGSMLTPVEIANNIHVQELRRLTINMIMMIRDLLLALTRGKGTKYRLGAMATEKAIDLCEMQLAMLSMKPVNDTRPNDRARVPQPVETVVERLEVMEKRILQAIESSTVSLEVMGMCPSANSQLPHSTTKLSNNPPPQPYASPPPLPISKPKHHHVVVSLSRVTDASHLQDITPCQMSAQVQEAIQGCGVVSLENMDVIGAQFSGKTRMKVYIHSGPTGSGGSLDPQACTRSISGGENMERHG</sequence>
<reference evidence="3" key="1">
    <citation type="journal article" date="2017" name="Nat. Ecol. Evol.">
        <title>Genome expansion and lineage-specific genetic innovations in the forest pathogenic fungi Armillaria.</title>
        <authorList>
            <person name="Sipos G."/>
            <person name="Prasanna A.N."/>
            <person name="Walter M.C."/>
            <person name="O'Connor E."/>
            <person name="Balint B."/>
            <person name="Krizsan K."/>
            <person name="Kiss B."/>
            <person name="Hess J."/>
            <person name="Varga T."/>
            <person name="Slot J."/>
            <person name="Riley R."/>
            <person name="Boka B."/>
            <person name="Rigling D."/>
            <person name="Barry K."/>
            <person name="Lee J."/>
            <person name="Mihaltcheva S."/>
            <person name="LaButti K."/>
            <person name="Lipzen A."/>
            <person name="Waldron R."/>
            <person name="Moloney N.M."/>
            <person name="Sperisen C."/>
            <person name="Kredics L."/>
            <person name="Vagvoelgyi C."/>
            <person name="Patrignani A."/>
            <person name="Fitzpatrick D."/>
            <person name="Nagy I."/>
            <person name="Doyle S."/>
            <person name="Anderson J.B."/>
            <person name="Grigoriev I.V."/>
            <person name="Gueldener U."/>
            <person name="Muensterkoetter M."/>
            <person name="Nagy L.G."/>
        </authorList>
    </citation>
    <scope>NUCLEOTIDE SEQUENCE [LARGE SCALE GENOMIC DNA]</scope>
    <source>
        <strain evidence="3">Ar21-2</strain>
    </source>
</reference>
<evidence type="ECO:0000313" key="2">
    <source>
        <dbReference type="EMBL" id="PBK82597.1"/>
    </source>
</evidence>
<accession>A0A2H3D0R4</accession>
<proteinExistence type="predicted"/>
<dbReference type="EMBL" id="KZ293715">
    <property type="protein sequence ID" value="PBK82597.1"/>
    <property type="molecule type" value="Genomic_DNA"/>
</dbReference>
<feature type="region of interest" description="Disordered" evidence="1">
    <location>
        <begin position="132"/>
        <end position="155"/>
    </location>
</feature>
<evidence type="ECO:0000256" key="1">
    <source>
        <dbReference type="SAM" id="MobiDB-lite"/>
    </source>
</evidence>
<dbReference type="AlphaFoldDB" id="A0A2H3D0R4"/>